<evidence type="ECO:0000259" key="4">
    <source>
        <dbReference type="PROSITE" id="PS51770"/>
    </source>
</evidence>
<organism evidence="5 6">
    <name type="scientific">Antarcticibacterium arcticum</name>
    <dbReference type="NCBI Taxonomy" id="2585771"/>
    <lineage>
        <taxon>Bacteria</taxon>
        <taxon>Pseudomonadati</taxon>
        <taxon>Bacteroidota</taxon>
        <taxon>Flavobacteriia</taxon>
        <taxon>Flavobacteriales</taxon>
        <taxon>Flavobacteriaceae</taxon>
        <taxon>Antarcticibacterium</taxon>
    </lineage>
</organism>
<keyword evidence="6" id="KW-1185">Reference proteome</keyword>
<evidence type="ECO:0000313" key="5">
    <source>
        <dbReference type="EMBL" id="QED38505.1"/>
    </source>
</evidence>
<evidence type="ECO:0000256" key="1">
    <source>
        <dbReference type="ARBA" id="ARBA00010458"/>
    </source>
</evidence>
<dbReference type="InterPro" id="IPR040170">
    <property type="entry name" value="Cytosol_ACT"/>
</dbReference>
<feature type="domain" description="HotDog ACOT-type" evidence="4">
    <location>
        <begin position="7"/>
        <end position="119"/>
    </location>
</feature>
<reference evidence="5 6" key="1">
    <citation type="submission" date="2019-08" db="EMBL/GenBank/DDBJ databases">
        <title>Antarcticibacterium arcticum sp. nov., a bacterium isolated from marine sediment of the Canadian Beaufort Sea.</title>
        <authorList>
            <person name="Lee Y.M."/>
            <person name="Baek K."/>
            <person name="Lee D.-H."/>
            <person name="Shin S.C."/>
            <person name="Jin Y.K."/>
            <person name="Park Y."/>
        </authorList>
    </citation>
    <scope>NUCLEOTIDE SEQUENCE [LARGE SCALE GENOMIC DNA]</scope>
    <source>
        <strain evidence="5 6">PAMC 28998</strain>
    </source>
</reference>
<dbReference type="PANTHER" id="PTHR11049">
    <property type="entry name" value="ACYL COENZYME A THIOESTER HYDROLASE"/>
    <property type="match status" value="1"/>
</dbReference>
<proteinExistence type="inferred from homology"/>
<accession>A0A5B8YLB5</accession>
<comment type="similarity">
    <text evidence="1">Belongs to the acyl coenzyme A hydrolase family.</text>
</comment>
<evidence type="ECO:0000256" key="3">
    <source>
        <dbReference type="PROSITE-ProRule" id="PRU01106"/>
    </source>
</evidence>
<dbReference type="AlphaFoldDB" id="A0A5B8YLB5"/>
<dbReference type="GO" id="GO:0006637">
    <property type="term" value="P:acyl-CoA metabolic process"/>
    <property type="evidence" value="ECO:0007669"/>
    <property type="project" value="TreeGrafter"/>
</dbReference>
<dbReference type="Proteomes" id="UP000321954">
    <property type="component" value="Chromosome"/>
</dbReference>
<name>A0A5B8YLB5_9FLAO</name>
<dbReference type="OrthoDB" id="9791628at2"/>
<dbReference type="EMBL" id="CP042476">
    <property type="protein sequence ID" value="QED38505.1"/>
    <property type="molecule type" value="Genomic_DNA"/>
</dbReference>
<dbReference type="PROSITE" id="PS51770">
    <property type="entry name" value="HOTDOG_ACOT"/>
    <property type="match status" value="1"/>
</dbReference>
<gene>
    <name evidence="5" type="ORF">FK178_12615</name>
</gene>
<dbReference type="Pfam" id="PF03061">
    <property type="entry name" value="4HBT"/>
    <property type="match status" value="1"/>
</dbReference>
<dbReference type="KEGG" id="anp:FK178_12615"/>
<evidence type="ECO:0000256" key="2">
    <source>
        <dbReference type="ARBA" id="ARBA00022801"/>
    </source>
</evidence>
<dbReference type="SUPFAM" id="SSF54637">
    <property type="entry name" value="Thioesterase/thiol ester dehydrase-isomerase"/>
    <property type="match status" value="1"/>
</dbReference>
<dbReference type="RefSeq" id="WP_146835761.1">
    <property type="nucleotide sequence ID" value="NZ_CP042476.1"/>
</dbReference>
<keyword evidence="2 3" id="KW-0378">Hydrolase</keyword>
<dbReference type="InterPro" id="IPR029069">
    <property type="entry name" value="HotDog_dom_sf"/>
</dbReference>
<evidence type="ECO:0000313" key="6">
    <source>
        <dbReference type="Proteomes" id="UP000321954"/>
    </source>
</evidence>
<sequence>MQSRTPKDSRTILTDLVLPSETNPLNNLFGGELLARMDRAASIAARRHSRRIVVTASVNHVAFNKAIPLGSVVTVEAAVSRAFKSSMEIFIDIWIEDRESGQRSKANEAIYTFVAVDETGAPVNVPALEPETELEKKRFDAALRRKQLSLVLAGKMKPQDATELKALFVE</sequence>
<protein>
    <submittedName>
        <fullName evidence="5">Acyl-CoA thioesterase</fullName>
    </submittedName>
</protein>
<dbReference type="GO" id="GO:0005737">
    <property type="term" value="C:cytoplasm"/>
    <property type="evidence" value="ECO:0007669"/>
    <property type="project" value="TreeGrafter"/>
</dbReference>
<dbReference type="InterPro" id="IPR033120">
    <property type="entry name" value="HOTDOG_ACOT"/>
</dbReference>
<dbReference type="InterPro" id="IPR006683">
    <property type="entry name" value="Thioestr_dom"/>
</dbReference>
<dbReference type="CDD" id="cd03442">
    <property type="entry name" value="BFIT_BACH"/>
    <property type="match status" value="1"/>
</dbReference>
<dbReference type="GO" id="GO:0052816">
    <property type="term" value="F:long-chain fatty acyl-CoA hydrolase activity"/>
    <property type="evidence" value="ECO:0007669"/>
    <property type="project" value="TreeGrafter"/>
</dbReference>
<dbReference type="Gene3D" id="3.10.129.10">
    <property type="entry name" value="Hotdog Thioesterase"/>
    <property type="match status" value="1"/>
</dbReference>